<evidence type="ECO:0000259" key="10">
    <source>
        <dbReference type="PROSITE" id="PS50853"/>
    </source>
</evidence>
<evidence type="ECO:0000256" key="2">
    <source>
        <dbReference type="ARBA" id="ARBA00022692"/>
    </source>
</evidence>
<dbReference type="InterPro" id="IPR036116">
    <property type="entry name" value="FN3_sf"/>
</dbReference>
<keyword evidence="12" id="KW-1185">Reference proteome</keyword>
<keyword evidence="6" id="KW-1015">Disulfide bond</keyword>
<keyword evidence="2" id="KW-0812">Transmembrane</keyword>
<dbReference type="CDD" id="cd00063">
    <property type="entry name" value="FN3"/>
    <property type="match status" value="1"/>
</dbReference>
<accession>A0ABD1JK40</accession>
<evidence type="ECO:0000256" key="6">
    <source>
        <dbReference type="ARBA" id="ARBA00023157"/>
    </source>
</evidence>
<keyword evidence="3 9" id="KW-0732">Signal</keyword>
<dbReference type="InterPro" id="IPR003961">
    <property type="entry name" value="FN3_dom"/>
</dbReference>
<evidence type="ECO:0000256" key="1">
    <source>
        <dbReference type="ARBA" id="ARBA00004479"/>
    </source>
</evidence>
<evidence type="ECO:0000256" key="8">
    <source>
        <dbReference type="ARBA" id="ARBA00023180"/>
    </source>
</evidence>
<feature type="signal peptide" evidence="9">
    <location>
        <begin position="1"/>
        <end position="18"/>
    </location>
</feature>
<dbReference type="Gene3D" id="2.60.40.10">
    <property type="entry name" value="Immunoglobulins"/>
    <property type="match status" value="4"/>
</dbReference>
<keyword evidence="4" id="KW-1133">Transmembrane helix</keyword>
<reference evidence="11 12" key="1">
    <citation type="submission" date="2024-09" db="EMBL/GenBank/DDBJ databases">
        <title>A chromosome-level genome assembly of Gray's grenadier anchovy, Coilia grayii.</title>
        <authorList>
            <person name="Fu Z."/>
        </authorList>
    </citation>
    <scope>NUCLEOTIDE SEQUENCE [LARGE SCALE GENOMIC DNA]</scope>
    <source>
        <strain evidence="11">G4</strain>
        <tissue evidence="11">Muscle</tissue>
    </source>
</reference>
<comment type="subcellular location">
    <subcellularLocation>
        <location evidence="1">Membrane</location>
        <topology evidence="1">Single-pass type I membrane protein</topology>
    </subcellularLocation>
</comment>
<dbReference type="Pfam" id="PF21460">
    <property type="entry name" value="IL3Rb_N"/>
    <property type="match status" value="1"/>
</dbReference>
<dbReference type="InterPro" id="IPR048668">
    <property type="entry name" value="IL3RB_N"/>
</dbReference>
<feature type="domain" description="Fibronectin type-III" evidence="10">
    <location>
        <begin position="328"/>
        <end position="431"/>
    </location>
</feature>
<dbReference type="Proteomes" id="UP001591681">
    <property type="component" value="Unassembled WGS sequence"/>
</dbReference>
<dbReference type="EMBL" id="JBHFQA010000015">
    <property type="protein sequence ID" value="KAL2087040.1"/>
    <property type="molecule type" value="Genomic_DNA"/>
</dbReference>
<evidence type="ECO:0000256" key="5">
    <source>
        <dbReference type="ARBA" id="ARBA00023136"/>
    </source>
</evidence>
<comment type="caution">
    <text evidence="11">The sequence shown here is derived from an EMBL/GenBank/DDBJ whole genome shotgun (WGS) entry which is preliminary data.</text>
</comment>
<dbReference type="PANTHER" id="PTHR23037">
    <property type="entry name" value="CYTOKINE RECEPTOR"/>
    <property type="match status" value="1"/>
</dbReference>
<gene>
    <name evidence="11" type="ORF">ACEWY4_018099</name>
</gene>
<dbReference type="SUPFAM" id="SSF49265">
    <property type="entry name" value="Fibronectin type III"/>
    <property type="match status" value="4"/>
</dbReference>
<evidence type="ECO:0000256" key="4">
    <source>
        <dbReference type="ARBA" id="ARBA00022989"/>
    </source>
</evidence>
<keyword evidence="5" id="KW-0472">Membrane</keyword>
<evidence type="ECO:0000256" key="9">
    <source>
        <dbReference type="SAM" id="SignalP"/>
    </source>
</evidence>
<dbReference type="PROSITE" id="PS50853">
    <property type="entry name" value="FN3"/>
    <property type="match status" value="2"/>
</dbReference>
<keyword evidence="7" id="KW-0675">Receptor</keyword>
<dbReference type="Pfam" id="PF00041">
    <property type="entry name" value="fn3"/>
    <property type="match status" value="1"/>
</dbReference>
<proteinExistence type="predicted"/>
<feature type="chain" id="PRO_5044740642" description="Fibronectin type-III domain-containing protein" evidence="9">
    <location>
        <begin position="19"/>
        <end position="440"/>
    </location>
</feature>
<dbReference type="InterPro" id="IPR013783">
    <property type="entry name" value="Ig-like_fold"/>
</dbReference>
<dbReference type="PANTHER" id="PTHR23037:SF22">
    <property type="entry name" value="CYTOKINE RECEPTOR COMMON SUBUNIT BETA"/>
    <property type="match status" value="1"/>
</dbReference>
<name>A0ABD1JK40_9TELE</name>
<organism evidence="11 12">
    <name type="scientific">Coilia grayii</name>
    <name type="common">Gray's grenadier anchovy</name>
    <dbReference type="NCBI Taxonomy" id="363190"/>
    <lineage>
        <taxon>Eukaryota</taxon>
        <taxon>Metazoa</taxon>
        <taxon>Chordata</taxon>
        <taxon>Craniata</taxon>
        <taxon>Vertebrata</taxon>
        <taxon>Euteleostomi</taxon>
        <taxon>Actinopterygii</taxon>
        <taxon>Neopterygii</taxon>
        <taxon>Teleostei</taxon>
        <taxon>Clupei</taxon>
        <taxon>Clupeiformes</taxon>
        <taxon>Clupeoidei</taxon>
        <taxon>Engraulidae</taxon>
        <taxon>Coilinae</taxon>
        <taxon>Coilia</taxon>
    </lineage>
</organism>
<feature type="domain" description="Fibronectin type-III" evidence="10">
    <location>
        <begin position="137"/>
        <end position="234"/>
    </location>
</feature>
<evidence type="ECO:0000313" key="12">
    <source>
        <dbReference type="Proteomes" id="UP001591681"/>
    </source>
</evidence>
<evidence type="ECO:0000256" key="7">
    <source>
        <dbReference type="ARBA" id="ARBA00023170"/>
    </source>
</evidence>
<keyword evidence="8" id="KW-0325">Glycoprotein</keyword>
<dbReference type="SMART" id="SM00060">
    <property type="entry name" value="FN3"/>
    <property type="match status" value="2"/>
</dbReference>
<sequence>MLMLSAFGALTLPLLVLAYKPQLCQPHTSPSFHECPALASLQCRNDYSTHIHCSWAQPSHGPLQLFHLALFRNRSTESPCIASPPPSQDAMGLHRAQCRYNTSMFVIHAKDFFFFKVPHVKLLTKTVDLHHPARMGPPRDLSVRVTGEGDWLLTWLSPPSSDPPEPLTYQVHYRQADQQWTELEVQAREVRLEASALEPDGEYSARVRVKGTQGAQSEWSSPVHWRHNGASLPGPCNFDCVLDGEKVRCSWELHRNLTQYVTYNLYYHINPTAQPQLCCPEPPGPLNRTDAVLRFSCTFSMANHSSLQVQLQAAPIRREFKSHKHIQPPRPTGVRVEDRGGDWRLSWTLPNLGTVPIATEIYYWSVDAPEYNKSFSLEAGINSHSIPTTTLRPSAQYMAKVRACVDTSRSSHYRGYPSLWSEPVNWTTRSGAHPRHLTFY</sequence>
<protein>
    <recommendedName>
        <fullName evidence="10">Fibronectin type-III domain-containing protein</fullName>
    </recommendedName>
</protein>
<dbReference type="AlphaFoldDB" id="A0ABD1JK40"/>
<dbReference type="GO" id="GO:0016020">
    <property type="term" value="C:membrane"/>
    <property type="evidence" value="ECO:0007669"/>
    <property type="project" value="UniProtKB-SubCell"/>
</dbReference>
<evidence type="ECO:0000256" key="3">
    <source>
        <dbReference type="ARBA" id="ARBA00022729"/>
    </source>
</evidence>
<evidence type="ECO:0000313" key="11">
    <source>
        <dbReference type="EMBL" id="KAL2087040.1"/>
    </source>
</evidence>